<organism evidence="1 2">
    <name type="scientific">Streptomyces aidingensis</name>
    <dbReference type="NCBI Taxonomy" id="910347"/>
    <lineage>
        <taxon>Bacteria</taxon>
        <taxon>Bacillati</taxon>
        <taxon>Actinomycetota</taxon>
        <taxon>Actinomycetes</taxon>
        <taxon>Kitasatosporales</taxon>
        <taxon>Streptomycetaceae</taxon>
        <taxon>Streptomyces</taxon>
    </lineage>
</organism>
<dbReference type="EMBL" id="FOLM01000010">
    <property type="protein sequence ID" value="SFD14401.1"/>
    <property type="molecule type" value="Genomic_DNA"/>
</dbReference>
<gene>
    <name evidence="1" type="ORF">SAMN05421773_110114</name>
</gene>
<reference evidence="1 2" key="1">
    <citation type="submission" date="2016-10" db="EMBL/GenBank/DDBJ databases">
        <authorList>
            <person name="de Groot N.N."/>
        </authorList>
    </citation>
    <scope>NUCLEOTIDE SEQUENCE [LARGE SCALE GENOMIC DNA]</scope>
    <source>
        <strain evidence="1 2">CGMCC 4.5739</strain>
    </source>
</reference>
<dbReference type="OrthoDB" id="4322760at2"/>
<sequence>MSGVRFRLNGRGVRELLRSEGVRQDLERRAEAVAQQVRGRAPGVLSAHPGGIAADSYTGRGRAGATVIGVPLDYEEEHRPLGGAIDAARD</sequence>
<dbReference type="STRING" id="910347.SAMN05421773_110114"/>
<proteinExistence type="predicted"/>
<name>A0A1I1PWV3_9ACTN</name>
<evidence type="ECO:0000313" key="2">
    <source>
        <dbReference type="Proteomes" id="UP000199207"/>
    </source>
</evidence>
<dbReference type="Proteomes" id="UP000199207">
    <property type="component" value="Unassembled WGS sequence"/>
</dbReference>
<accession>A0A1I1PWV3</accession>
<protein>
    <submittedName>
        <fullName evidence="1">Uncharacterized protein</fullName>
    </submittedName>
</protein>
<dbReference type="AlphaFoldDB" id="A0A1I1PWV3"/>
<keyword evidence="2" id="KW-1185">Reference proteome</keyword>
<evidence type="ECO:0000313" key="1">
    <source>
        <dbReference type="EMBL" id="SFD14401.1"/>
    </source>
</evidence>
<dbReference type="RefSeq" id="WP_093839953.1">
    <property type="nucleotide sequence ID" value="NZ_FOLM01000010.1"/>
</dbReference>